<dbReference type="AlphaFoldDB" id="A0A6J4U892"/>
<feature type="compositionally biased region" description="Basic residues" evidence="1">
    <location>
        <begin position="128"/>
        <end position="137"/>
    </location>
</feature>
<feature type="compositionally biased region" description="Basic residues" evidence="1">
    <location>
        <begin position="68"/>
        <end position="89"/>
    </location>
</feature>
<protein>
    <submittedName>
        <fullName evidence="2">Uncharacterized protein</fullName>
    </submittedName>
</protein>
<evidence type="ECO:0000313" key="2">
    <source>
        <dbReference type="EMBL" id="CAA9541352.1"/>
    </source>
</evidence>
<feature type="compositionally biased region" description="Basic residues" evidence="1">
    <location>
        <begin position="97"/>
        <end position="107"/>
    </location>
</feature>
<feature type="compositionally biased region" description="Basic and acidic residues" evidence="1">
    <location>
        <begin position="15"/>
        <end position="31"/>
    </location>
</feature>
<feature type="non-terminal residue" evidence="2">
    <location>
        <position position="137"/>
    </location>
</feature>
<name>A0A6J4U892_9BACT</name>
<feature type="region of interest" description="Disordered" evidence="1">
    <location>
        <begin position="1"/>
        <end position="137"/>
    </location>
</feature>
<evidence type="ECO:0000256" key="1">
    <source>
        <dbReference type="SAM" id="MobiDB-lite"/>
    </source>
</evidence>
<sequence length="137" mass="15190">GDRGTEPIAEPVPRLCRDAGDRAGPLHELRHQHGGAFQPGALRGAESPAVALHRDLHPQQGQDQGCRGRARHLLPHGRRPPQRGRARARLRGERGRGRAARGRRRRETPRGARSAGTRRDQPQGRPATPRRGRRRGI</sequence>
<proteinExistence type="predicted"/>
<accession>A0A6J4U892</accession>
<organism evidence="2">
    <name type="scientific">uncultured Thermomicrobiales bacterium</name>
    <dbReference type="NCBI Taxonomy" id="1645740"/>
    <lineage>
        <taxon>Bacteria</taxon>
        <taxon>Pseudomonadati</taxon>
        <taxon>Thermomicrobiota</taxon>
        <taxon>Thermomicrobia</taxon>
        <taxon>Thermomicrobiales</taxon>
        <taxon>environmental samples</taxon>
    </lineage>
</organism>
<dbReference type="EMBL" id="CADCWM010000014">
    <property type="protein sequence ID" value="CAA9541352.1"/>
    <property type="molecule type" value="Genomic_DNA"/>
</dbReference>
<feature type="non-terminal residue" evidence="2">
    <location>
        <position position="1"/>
    </location>
</feature>
<gene>
    <name evidence="2" type="ORF">AVDCRST_MAG88-37</name>
</gene>
<reference evidence="2" key="1">
    <citation type="submission" date="2020-02" db="EMBL/GenBank/DDBJ databases">
        <authorList>
            <person name="Meier V. D."/>
        </authorList>
    </citation>
    <scope>NUCLEOTIDE SEQUENCE</scope>
    <source>
        <strain evidence="2">AVDCRST_MAG88</strain>
    </source>
</reference>